<dbReference type="InterPro" id="IPR041355">
    <property type="entry name" value="Pre-SET_CXC"/>
</dbReference>
<reference evidence="10 11" key="1">
    <citation type="submission" date="2020-06" db="EMBL/GenBank/DDBJ databases">
        <title>WGS assembly of Ceratodon purpureus strain R40.</title>
        <authorList>
            <person name="Carey S.B."/>
            <person name="Jenkins J."/>
            <person name="Shu S."/>
            <person name="Lovell J.T."/>
            <person name="Sreedasyam A."/>
            <person name="Maumus F."/>
            <person name="Tiley G.P."/>
            <person name="Fernandez-Pozo N."/>
            <person name="Barry K."/>
            <person name="Chen C."/>
            <person name="Wang M."/>
            <person name="Lipzen A."/>
            <person name="Daum C."/>
            <person name="Saski C.A."/>
            <person name="Payton A.C."/>
            <person name="Mcbreen J.C."/>
            <person name="Conrad R.E."/>
            <person name="Kollar L.M."/>
            <person name="Olsson S."/>
            <person name="Huttunen S."/>
            <person name="Landis J.B."/>
            <person name="Wickett N.J."/>
            <person name="Johnson M.G."/>
            <person name="Rensing S.A."/>
            <person name="Grimwood J."/>
            <person name="Schmutz J."/>
            <person name="Mcdaniel S.F."/>
        </authorList>
    </citation>
    <scope>NUCLEOTIDE SEQUENCE [LARGE SCALE GENOMIC DNA]</scope>
    <source>
        <strain evidence="10 11">R40</strain>
    </source>
</reference>
<dbReference type="InterPro" id="IPR046341">
    <property type="entry name" value="SET_dom_sf"/>
</dbReference>
<feature type="compositionally biased region" description="Polar residues" evidence="7">
    <location>
        <begin position="592"/>
        <end position="601"/>
    </location>
</feature>
<feature type="region of interest" description="Disordered" evidence="7">
    <location>
        <begin position="509"/>
        <end position="625"/>
    </location>
</feature>
<dbReference type="SUPFAM" id="SSF82199">
    <property type="entry name" value="SET domain"/>
    <property type="match status" value="1"/>
</dbReference>
<sequence length="1015" mass="113241">MASSSYPIKAKESDQEDYDEEEGEDEEGLIAESVASAIKSFKKKVLCGREAYVKRRVHTNKERLEDFTGNLFRLDEERKRVWENKQVSNFFLLCIKSHQAYGALNGSDSHGERDGRLSTLGSGGLEKPISIISGFQTSGKTNVRPVKLPRVENVPPYTTWIYLDRNQRMTEDQSVVGRRRIYYDSYDNETLIASESEEDDTGDDDDKDEPKHDFSMGEDSLIWITVQELGLKPVVLTELSRSEVLDITIEEIEARYGILLKDSVQNGRSEFLLETSEWTSGAGVFSSQGRITVAELEQGSVSERNEFNEGTSNELVLFNSGEDTVSTENAVQAVIVSDNTCALQNSLDDDKSEPKDLLTAMDSFDNLFCRRCLVFDCRLHGCSQAIVHPSDRQQPWTGTEEVMPSPCSKDCYLLTDTNYITRTRFCLGAPPQRDVNGTDNEALDCPEREPNTPEDDDVGTSERSAKRSRTSSREMSCSSDIQAFAASTVPVAQPLILSDLVTTVHSRVVSNEKKLEKRPSATRRSLSRRAKQNCPRRDTTTSLKSQLSQEESIISLDSASQDFPKNESPPLKEEESSHQEDASNLKEVVPSKLSSKRSLTSNDDDIECNDQGEDDSSREGETVDEKVSLVPVAEVLCYEEDQAEAPDDTAKAEVGLGWNAMEKSLYDKGLQIFGGNSCLIARNLLQGCKTCADVAKYALELNAAGLGGVRRIADSLDIEAASRARLYGGRRKKGARKLKYTFKSVVHPLLRKRMTNGKDQTCRQYTPCNCLYTCGKQCPCLLNGTCCEKYCGCSKSCKNRFRGCHCAKSNCCSRQCPCFAAGRECDPDVCRNCWVGCGDGTIDGPPPRGDVNSTCRNMKLMLKQQQRVLLGRSAVAGWGAFLKSPVAKHEYLGEYTGELISHREADKRGKIYDRENSSFLFNLNDQYVLDACRKGDKLKFANHSLLPNCYAKVVMVSGDHRVGIFAKERITAGEELFYDYQYEPDRAPVWAKKPDDPNHKRDDTPSTTRRAQKAA</sequence>
<dbReference type="InterPro" id="IPR033467">
    <property type="entry name" value="Tesmin/TSO1-like_CXC"/>
</dbReference>
<feature type="region of interest" description="Disordered" evidence="7">
    <location>
        <begin position="1"/>
        <end position="27"/>
    </location>
</feature>
<dbReference type="InterPro" id="IPR026489">
    <property type="entry name" value="CXC_dom"/>
</dbReference>
<evidence type="ECO:0000256" key="1">
    <source>
        <dbReference type="ARBA" id="ARBA00022603"/>
    </source>
</evidence>
<feature type="compositionally biased region" description="Polar residues" evidence="7">
    <location>
        <begin position="540"/>
        <end position="563"/>
    </location>
</feature>
<organism evidence="10 11">
    <name type="scientific">Ceratodon purpureus</name>
    <name type="common">Fire moss</name>
    <name type="synonym">Dicranum purpureum</name>
    <dbReference type="NCBI Taxonomy" id="3225"/>
    <lineage>
        <taxon>Eukaryota</taxon>
        <taxon>Viridiplantae</taxon>
        <taxon>Streptophyta</taxon>
        <taxon>Embryophyta</taxon>
        <taxon>Bryophyta</taxon>
        <taxon>Bryophytina</taxon>
        <taxon>Bryopsida</taxon>
        <taxon>Dicranidae</taxon>
        <taxon>Pseudoditrichales</taxon>
        <taxon>Ditrichaceae</taxon>
        <taxon>Ceratodon</taxon>
    </lineage>
</organism>
<proteinExistence type="predicted"/>
<keyword evidence="11" id="KW-1185">Reference proteome</keyword>
<dbReference type="PANTHER" id="PTHR45747:SF4">
    <property type="entry name" value="HISTONE-LYSINE N-METHYLTRANSFERASE E(Z)"/>
    <property type="match status" value="1"/>
</dbReference>
<dbReference type="CDD" id="cd10519">
    <property type="entry name" value="SET_EZH"/>
    <property type="match status" value="1"/>
</dbReference>
<feature type="region of interest" description="Disordered" evidence="7">
    <location>
        <begin position="192"/>
        <end position="213"/>
    </location>
</feature>
<comment type="caution">
    <text evidence="10">The sequence shown here is derived from an EMBL/GenBank/DDBJ whole genome shotgun (WGS) entry which is preliminary data.</text>
</comment>
<evidence type="ECO:0000256" key="6">
    <source>
        <dbReference type="ARBA" id="ARBA00048568"/>
    </source>
</evidence>
<gene>
    <name evidence="10" type="ORF">KC19_11G137000</name>
</gene>
<dbReference type="InterPro" id="IPR058609">
    <property type="entry name" value="HTH_CLF-like"/>
</dbReference>
<dbReference type="Proteomes" id="UP000822688">
    <property type="component" value="Chromosome 11"/>
</dbReference>
<dbReference type="PROSITE" id="PS51576">
    <property type="entry name" value="SAM_MT43_EZ"/>
    <property type="match status" value="1"/>
</dbReference>
<keyword evidence="4" id="KW-0805">Transcription regulation</keyword>
<feature type="region of interest" description="Disordered" evidence="7">
    <location>
        <begin position="988"/>
        <end position="1015"/>
    </location>
</feature>
<keyword evidence="3" id="KW-0949">S-adenosyl-L-methionine</keyword>
<evidence type="ECO:0000256" key="5">
    <source>
        <dbReference type="ARBA" id="ARBA00023163"/>
    </source>
</evidence>
<feature type="compositionally biased region" description="Acidic residues" evidence="7">
    <location>
        <begin position="195"/>
        <end position="207"/>
    </location>
</feature>
<evidence type="ECO:0000313" key="10">
    <source>
        <dbReference type="EMBL" id="KAG0557519.1"/>
    </source>
</evidence>
<dbReference type="GO" id="GO:0031519">
    <property type="term" value="C:PcG protein complex"/>
    <property type="evidence" value="ECO:0007669"/>
    <property type="project" value="InterPro"/>
</dbReference>
<keyword evidence="2" id="KW-0808">Transferase</keyword>
<dbReference type="AlphaFoldDB" id="A0A8T0GH72"/>
<dbReference type="SMART" id="SM00317">
    <property type="entry name" value="SET"/>
    <property type="match status" value="1"/>
</dbReference>
<evidence type="ECO:0000259" key="9">
    <source>
        <dbReference type="PROSITE" id="PS51633"/>
    </source>
</evidence>
<feature type="compositionally biased region" description="Basic and acidic residues" evidence="7">
    <location>
        <begin position="615"/>
        <end position="625"/>
    </location>
</feature>
<dbReference type="FunFam" id="2.170.270.10:FF:000001">
    <property type="entry name" value="Putative histone-lysine N-methyltransferase EZH2"/>
    <property type="match status" value="1"/>
</dbReference>
<dbReference type="Pfam" id="PF18264">
    <property type="entry name" value="preSET_CXC"/>
    <property type="match status" value="1"/>
</dbReference>
<accession>A0A8T0GH72</accession>
<dbReference type="Pfam" id="PF25996">
    <property type="entry name" value="HTH_CLF_N"/>
    <property type="match status" value="1"/>
</dbReference>
<dbReference type="SMART" id="SM01114">
    <property type="entry name" value="CXC"/>
    <property type="match status" value="1"/>
</dbReference>
<keyword evidence="5" id="KW-0804">Transcription</keyword>
<dbReference type="GO" id="GO:0140951">
    <property type="term" value="F:histone H3K27 trimethyltransferase activity"/>
    <property type="evidence" value="ECO:0007669"/>
    <property type="project" value="UniProtKB-EC"/>
</dbReference>
<evidence type="ECO:0000256" key="7">
    <source>
        <dbReference type="SAM" id="MobiDB-lite"/>
    </source>
</evidence>
<evidence type="ECO:0000256" key="2">
    <source>
        <dbReference type="ARBA" id="ARBA00022679"/>
    </source>
</evidence>
<dbReference type="GO" id="GO:0031507">
    <property type="term" value="P:heterochromatin formation"/>
    <property type="evidence" value="ECO:0007669"/>
    <property type="project" value="TreeGrafter"/>
</dbReference>
<keyword evidence="1" id="KW-0489">Methyltransferase</keyword>
<evidence type="ECO:0000313" key="11">
    <source>
        <dbReference type="Proteomes" id="UP000822688"/>
    </source>
</evidence>
<evidence type="ECO:0000256" key="3">
    <source>
        <dbReference type="ARBA" id="ARBA00022691"/>
    </source>
</evidence>
<dbReference type="GO" id="GO:0032259">
    <property type="term" value="P:methylation"/>
    <property type="evidence" value="ECO:0007669"/>
    <property type="project" value="UniProtKB-KW"/>
</dbReference>
<feature type="domain" description="SET" evidence="8">
    <location>
        <begin position="866"/>
        <end position="981"/>
    </location>
</feature>
<dbReference type="Gene3D" id="2.170.270.10">
    <property type="entry name" value="SET domain"/>
    <property type="match status" value="1"/>
</dbReference>
<dbReference type="InterPro" id="IPR001214">
    <property type="entry name" value="SET_dom"/>
</dbReference>
<evidence type="ECO:0000259" key="8">
    <source>
        <dbReference type="PROSITE" id="PS50280"/>
    </source>
</evidence>
<feature type="region of interest" description="Disordered" evidence="7">
    <location>
        <begin position="430"/>
        <end position="477"/>
    </location>
</feature>
<feature type="compositionally biased region" description="Acidic residues" evidence="7">
    <location>
        <begin position="14"/>
        <end position="27"/>
    </location>
</feature>
<feature type="compositionally biased region" description="Basic and acidic residues" evidence="7">
    <location>
        <begin position="992"/>
        <end position="1004"/>
    </location>
</feature>
<evidence type="ECO:0000256" key="4">
    <source>
        <dbReference type="ARBA" id="ARBA00023015"/>
    </source>
</evidence>
<feature type="compositionally biased region" description="Acidic residues" evidence="7">
    <location>
        <begin position="602"/>
        <end position="614"/>
    </location>
</feature>
<dbReference type="PANTHER" id="PTHR45747">
    <property type="entry name" value="HISTONE-LYSINE N-METHYLTRANSFERASE E(Z)"/>
    <property type="match status" value="1"/>
</dbReference>
<feature type="domain" description="CXC" evidence="9">
    <location>
        <begin position="751"/>
        <end position="850"/>
    </location>
</feature>
<name>A0A8T0GH72_CERPU</name>
<dbReference type="GO" id="GO:0003682">
    <property type="term" value="F:chromatin binding"/>
    <property type="evidence" value="ECO:0007669"/>
    <property type="project" value="TreeGrafter"/>
</dbReference>
<feature type="compositionally biased region" description="Basic and acidic residues" evidence="7">
    <location>
        <begin position="510"/>
        <end position="519"/>
    </location>
</feature>
<protein>
    <submittedName>
        <fullName evidence="10">Uncharacterized protein</fullName>
    </submittedName>
</protein>
<dbReference type="PROSITE" id="PS50280">
    <property type="entry name" value="SET"/>
    <property type="match status" value="1"/>
</dbReference>
<dbReference type="InterPro" id="IPR045318">
    <property type="entry name" value="EZH1/2-like"/>
</dbReference>
<comment type="catalytic activity">
    <reaction evidence="6">
        <text>L-lysyl(27)-[histone H3] + 3 S-adenosyl-L-methionine = N(6),N(6),N(6)-trimethyl-L-lysyl(27)-[histone H3] + 3 S-adenosyl-L-homocysteine + 3 H(+)</text>
        <dbReference type="Rhea" id="RHEA:60292"/>
        <dbReference type="Rhea" id="RHEA-COMP:15535"/>
        <dbReference type="Rhea" id="RHEA-COMP:15548"/>
        <dbReference type="ChEBI" id="CHEBI:15378"/>
        <dbReference type="ChEBI" id="CHEBI:29969"/>
        <dbReference type="ChEBI" id="CHEBI:57856"/>
        <dbReference type="ChEBI" id="CHEBI:59789"/>
        <dbReference type="ChEBI" id="CHEBI:61961"/>
        <dbReference type="EC" id="2.1.1.356"/>
    </reaction>
</comment>
<dbReference type="InterPro" id="IPR025778">
    <property type="entry name" value="Hist-Lys_N-MeTrfase_plant"/>
</dbReference>
<dbReference type="PROSITE" id="PS51633">
    <property type="entry name" value="CXC"/>
    <property type="match status" value="1"/>
</dbReference>
<feature type="compositionally biased region" description="Basic and acidic residues" evidence="7">
    <location>
        <begin position="570"/>
        <end position="584"/>
    </location>
</feature>
<dbReference type="EMBL" id="CM026432">
    <property type="protein sequence ID" value="KAG0557519.1"/>
    <property type="molecule type" value="Genomic_DNA"/>
</dbReference>
<dbReference type="Pfam" id="PF00856">
    <property type="entry name" value="SET"/>
    <property type="match status" value="1"/>
</dbReference>